<feature type="domain" description="Glycosyl transferase family 1" evidence="2">
    <location>
        <begin position="211"/>
        <end position="379"/>
    </location>
</feature>
<keyword evidence="5" id="KW-1185">Reference proteome</keyword>
<accession>A0ABT8F389</accession>
<dbReference type="PANTHER" id="PTHR46401">
    <property type="entry name" value="GLYCOSYLTRANSFERASE WBBK-RELATED"/>
    <property type="match status" value="1"/>
</dbReference>
<gene>
    <name evidence="4" type="ORF">QWY31_05370</name>
</gene>
<dbReference type="RefSeq" id="WP_320003444.1">
    <property type="nucleotide sequence ID" value="NZ_JAUHJS010000002.1"/>
</dbReference>
<evidence type="ECO:0000313" key="5">
    <source>
        <dbReference type="Proteomes" id="UP001168552"/>
    </source>
</evidence>
<name>A0ABT8F389_9BACT</name>
<reference evidence="4" key="1">
    <citation type="submission" date="2023-06" db="EMBL/GenBank/DDBJ databases">
        <title>Cytophagales bacterium Strain LB-30, isolated from soil.</title>
        <authorList>
            <person name="Liu B."/>
        </authorList>
    </citation>
    <scope>NUCLEOTIDE SEQUENCE</scope>
    <source>
        <strain evidence="4">LB-30</strain>
    </source>
</reference>
<dbReference type="InterPro" id="IPR028098">
    <property type="entry name" value="Glyco_trans_4-like_N"/>
</dbReference>
<evidence type="ECO:0000256" key="1">
    <source>
        <dbReference type="ARBA" id="ARBA00022679"/>
    </source>
</evidence>
<organism evidence="4 5">
    <name type="scientific">Shiella aurantiaca</name>
    <dbReference type="NCBI Taxonomy" id="3058365"/>
    <lineage>
        <taxon>Bacteria</taxon>
        <taxon>Pseudomonadati</taxon>
        <taxon>Bacteroidota</taxon>
        <taxon>Cytophagia</taxon>
        <taxon>Cytophagales</taxon>
        <taxon>Shiellaceae</taxon>
        <taxon>Shiella</taxon>
    </lineage>
</organism>
<protein>
    <submittedName>
        <fullName evidence="4">Glycosyltransferase family 4 protein</fullName>
    </submittedName>
</protein>
<dbReference type="SUPFAM" id="SSF53756">
    <property type="entry name" value="UDP-Glycosyltransferase/glycogen phosphorylase"/>
    <property type="match status" value="1"/>
</dbReference>
<proteinExistence type="predicted"/>
<feature type="domain" description="Glycosyltransferase subfamily 4-like N-terminal" evidence="3">
    <location>
        <begin position="21"/>
        <end position="197"/>
    </location>
</feature>
<dbReference type="Pfam" id="PF13439">
    <property type="entry name" value="Glyco_transf_4"/>
    <property type="match status" value="1"/>
</dbReference>
<dbReference type="Gene3D" id="3.40.50.2000">
    <property type="entry name" value="Glycogen Phosphorylase B"/>
    <property type="match status" value="2"/>
</dbReference>
<evidence type="ECO:0000313" key="4">
    <source>
        <dbReference type="EMBL" id="MDN4164920.1"/>
    </source>
</evidence>
<keyword evidence="1" id="KW-0808">Transferase</keyword>
<dbReference type="Proteomes" id="UP001168552">
    <property type="component" value="Unassembled WGS sequence"/>
</dbReference>
<comment type="caution">
    <text evidence="4">The sequence shown here is derived from an EMBL/GenBank/DDBJ whole genome shotgun (WGS) entry which is preliminary data.</text>
</comment>
<dbReference type="InterPro" id="IPR001296">
    <property type="entry name" value="Glyco_trans_1"/>
</dbReference>
<dbReference type="EMBL" id="JAUHJS010000002">
    <property type="protein sequence ID" value="MDN4164920.1"/>
    <property type="molecule type" value="Genomic_DNA"/>
</dbReference>
<evidence type="ECO:0000259" key="2">
    <source>
        <dbReference type="Pfam" id="PF00534"/>
    </source>
</evidence>
<sequence length="401" mass="45181">MNILMLLNAPYPDDIRVSKEAKSLAEAGHTVFILCTKKSPKEASVEKLPFATVIRCNPGNSLYMQAFWDVVMSVRFIHPIFYRAAKKAIKEYSIAAVHVHDLPLAGTGIKLAKKFGLRSIVDLHENYPEAIKVWFQWKKNPIARLKNYLFLNYQRWIAWEAKACREADVIIAVVEEMKERLVNMHPLSSDKIKIISNTENKDFLNQPVFSDIYGNTEGRFIVAYTGNVGPHRGVDTLVEAFQYLKDFPKIELHISGSTTQTVKEKLLDIVHLHGLEQQVFLKGHQPFSHFYSLMKMADVNVIPHHRNGHTDNTIPHKLFQAMMTGKPLLVSSSPPLARTVTEYHSGLVFEASNAKSLAEAIQQLYNSPELAASLGSNGLKATQEKGANWETSALDLVKIYA</sequence>
<evidence type="ECO:0000259" key="3">
    <source>
        <dbReference type="Pfam" id="PF13439"/>
    </source>
</evidence>
<dbReference type="PANTHER" id="PTHR46401:SF2">
    <property type="entry name" value="GLYCOSYLTRANSFERASE WBBK-RELATED"/>
    <property type="match status" value="1"/>
</dbReference>
<dbReference type="CDD" id="cd03794">
    <property type="entry name" value="GT4_WbuB-like"/>
    <property type="match status" value="1"/>
</dbReference>
<dbReference type="Pfam" id="PF00534">
    <property type="entry name" value="Glycos_transf_1"/>
    <property type="match status" value="1"/>
</dbReference>